<keyword evidence="1" id="KW-0732">Signal</keyword>
<evidence type="ECO:0000256" key="1">
    <source>
        <dbReference type="SAM" id="SignalP"/>
    </source>
</evidence>
<organism evidence="3 4">
    <name type="scientific">Araneus ventricosus</name>
    <name type="common">Orbweaver spider</name>
    <name type="synonym">Epeira ventricosa</name>
    <dbReference type="NCBI Taxonomy" id="182803"/>
    <lineage>
        <taxon>Eukaryota</taxon>
        <taxon>Metazoa</taxon>
        <taxon>Ecdysozoa</taxon>
        <taxon>Arthropoda</taxon>
        <taxon>Chelicerata</taxon>
        <taxon>Arachnida</taxon>
        <taxon>Araneae</taxon>
        <taxon>Araneomorphae</taxon>
        <taxon>Entelegynae</taxon>
        <taxon>Araneoidea</taxon>
        <taxon>Araneidae</taxon>
        <taxon>Araneus</taxon>
    </lineage>
</organism>
<dbReference type="InterPro" id="IPR036397">
    <property type="entry name" value="RNaseH_sf"/>
</dbReference>
<feature type="domain" description="RNase H type-1" evidence="2">
    <location>
        <begin position="114"/>
        <end position="247"/>
    </location>
</feature>
<dbReference type="OrthoDB" id="6436180at2759"/>
<dbReference type="CDD" id="cd09276">
    <property type="entry name" value="Rnase_HI_RT_non_LTR"/>
    <property type="match status" value="1"/>
</dbReference>
<dbReference type="SUPFAM" id="SSF53098">
    <property type="entry name" value="Ribonuclease H-like"/>
    <property type="match status" value="1"/>
</dbReference>
<protein>
    <recommendedName>
        <fullName evidence="2">RNase H type-1 domain-containing protein</fullName>
    </recommendedName>
</protein>
<gene>
    <name evidence="3" type="ORF">AVEN_149470_1</name>
</gene>
<comment type="caution">
    <text evidence="3">The sequence shown here is derived from an EMBL/GenBank/DDBJ whole genome shotgun (WGS) entry which is preliminary data.</text>
</comment>
<proteinExistence type="predicted"/>
<dbReference type="Proteomes" id="UP000499080">
    <property type="component" value="Unassembled WGS sequence"/>
</dbReference>
<evidence type="ECO:0000313" key="4">
    <source>
        <dbReference type="Proteomes" id="UP000499080"/>
    </source>
</evidence>
<dbReference type="GO" id="GO:0003676">
    <property type="term" value="F:nucleic acid binding"/>
    <property type="evidence" value="ECO:0007669"/>
    <property type="project" value="InterPro"/>
</dbReference>
<evidence type="ECO:0000313" key="3">
    <source>
        <dbReference type="EMBL" id="GBN32643.1"/>
    </source>
</evidence>
<dbReference type="InterPro" id="IPR012337">
    <property type="entry name" value="RNaseH-like_sf"/>
</dbReference>
<keyword evidence="4" id="KW-1185">Reference proteome</keyword>
<dbReference type="PROSITE" id="PS50879">
    <property type="entry name" value="RNASE_H_1"/>
    <property type="match status" value="1"/>
</dbReference>
<name>A0A4Y2N0Y8_ARAVE</name>
<dbReference type="InterPro" id="IPR002156">
    <property type="entry name" value="RNaseH_domain"/>
</dbReference>
<feature type="chain" id="PRO_5021316095" description="RNase H type-1 domain-containing protein" evidence="1">
    <location>
        <begin position="25"/>
        <end position="370"/>
    </location>
</feature>
<evidence type="ECO:0000259" key="2">
    <source>
        <dbReference type="PROSITE" id="PS50879"/>
    </source>
</evidence>
<reference evidence="3 4" key="1">
    <citation type="journal article" date="2019" name="Sci. Rep.">
        <title>Orb-weaving spider Araneus ventricosus genome elucidates the spidroin gene catalogue.</title>
        <authorList>
            <person name="Kono N."/>
            <person name="Nakamura H."/>
            <person name="Ohtoshi R."/>
            <person name="Moran D.A.P."/>
            <person name="Shinohara A."/>
            <person name="Yoshida Y."/>
            <person name="Fujiwara M."/>
            <person name="Mori M."/>
            <person name="Tomita M."/>
            <person name="Arakawa K."/>
        </authorList>
    </citation>
    <scope>NUCLEOTIDE SEQUENCE [LARGE SCALE GENOMIC DNA]</scope>
</reference>
<dbReference type="AlphaFoldDB" id="A0A4Y2N0Y8"/>
<dbReference type="Gene3D" id="3.30.420.10">
    <property type="entry name" value="Ribonuclease H-like superfamily/Ribonuclease H"/>
    <property type="match status" value="1"/>
</dbReference>
<dbReference type="Pfam" id="PF00075">
    <property type="entry name" value="RNase_H"/>
    <property type="match status" value="1"/>
</dbReference>
<dbReference type="EMBL" id="BGPR01008267">
    <property type="protein sequence ID" value="GBN32643.1"/>
    <property type="molecule type" value="Genomic_DNA"/>
</dbReference>
<feature type="signal peptide" evidence="1">
    <location>
        <begin position="1"/>
        <end position="24"/>
    </location>
</feature>
<sequence length="370" mass="41805">MEGKFNAVLEFVLMELIFIKFGSSIGSRNRTSAYLKDWCNNQRLERNNNPFSQVISCNQITNTVEQRHLTQSIDPPVGLPGVFYHTNLPVPVNEQKDHPTYLRQLALEIINDIPVDALKVYTDGSRNDSDCTGSGIYITKHNQELKIQRRNPDFCSVFRSELIAVNEGLDSLSSFSCSNEIWMLTDSRSSIQHLANWHRVRDNTGMNILNKLKSLSVSYRIHLQWIASHVDIQGNEIADELAKAGADDASVPSAPLTYLELFSRAKSGNKTIWLIPPEHHWYHCSRPGGCLSIDCSRCDQTTLTRFLSGHIRSLIFSDNSKCFEIFPKCASEQATPDHILACLGISKQDLVSNPLLTLDFFRVHRLVDPT</sequence>
<accession>A0A4Y2N0Y8</accession>
<dbReference type="GO" id="GO:0004523">
    <property type="term" value="F:RNA-DNA hybrid ribonuclease activity"/>
    <property type="evidence" value="ECO:0007669"/>
    <property type="project" value="InterPro"/>
</dbReference>